<dbReference type="AlphaFoldDB" id="A0A920CB31"/>
<evidence type="ECO:0000313" key="1">
    <source>
        <dbReference type="EMBL" id="GIO30057.1"/>
    </source>
</evidence>
<gene>
    <name evidence="1" type="ORF">J2TS6_11980</name>
</gene>
<name>A0A920CB31_9BACL</name>
<reference evidence="1" key="1">
    <citation type="submission" date="2021-03" db="EMBL/GenBank/DDBJ databases">
        <title>Antimicrobial resistance genes in bacteria isolated from Japanese honey, and their potential for conferring macrolide and lincosamide resistance in the American foulbrood pathogen Paenibacillus larvae.</title>
        <authorList>
            <person name="Okamoto M."/>
            <person name="Kumagai M."/>
            <person name="Kanamori H."/>
            <person name="Takamatsu D."/>
        </authorList>
    </citation>
    <scope>NUCLEOTIDE SEQUENCE</scope>
    <source>
        <strain evidence="1">J2TS6</strain>
    </source>
</reference>
<evidence type="ECO:0000313" key="2">
    <source>
        <dbReference type="Proteomes" id="UP000679779"/>
    </source>
</evidence>
<protein>
    <submittedName>
        <fullName evidence="1">Uncharacterized protein</fullName>
    </submittedName>
</protein>
<dbReference type="EMBL" id="BORQ01000001">
    <property type="protein sequence ID" value="GIO30057.1"/>
    <property type="molecule type" value="Genomic_DNA"/>
</dbReference>
<accession>A0A920CB31</accession>
<proteinExistence type="predicted"/>
<keyword evidence="2" id="KW-1185">Reference proteome</keyword>
<comment type="caution">
    <text evidence="1">The sequence shown here is derived from an EMBL/GenBank/DDBJ whole genome shotgun (WGS) entry which is preliminary data.</text>
</comment>
<dbReference type="Proteomes" id="UP000679779">
    <property type="component" value="Unassembled WGS sequence"/>
</dbReference>
<sequence>MDEQLLSPSKMDSDPAVELLAADSENSRAACARNYDEFARAQGDPSGDDPYAAYQPDGLASAKTDYAILCNTSIFHL</sequence>
<organism evidence="1 2">
    <name type="scientific">Paenibacillus albilobatus</name>
    <dbReference type="NCBI Taxonomy" id="2716884"/>
    <lineage>
        <taxon>Bacteria</taxon>
        <taxon>Bacillati</taxon>
        <taxon>Bacillota</taxon>
        <taxon>Bacilli</taxon>
        <taxon>Bacillales</taxon>
        <taxon>Paenibacillaceae</taxon>
        <taxon>Paenibacillus</taxon>
    </lineage>
</organism>